<feature type="compositionally biased region" description="Polar residues" evidence="1">
    <location>
        <begin position="289"/>
        <end position="302"/>
    </location>
</feature>
<dbReference type="OrthoDB" id="2982374at2759"/>
<dbReference type="AlphaFoldDB" id="A0A9P8ACV6"/>
<accession>A0A9P8ACV6</accession>
<keyword evidence="5" id="KW-1185">Reference proteome</keyword>
<organism evidence="4 5">
    <name type="scientific">Marasmius oreades</name>
    <name type="common">fairy-ring Marasmius</name>
    <dbReference type="NCBI Taxonomy" id="181124"/>
    <lineage>
        <taxon>Eukaryota</taxon>
        <taxon>Fungi</taxon>
        <taxon>Dikarya</taxon>
        <taxon>Basidiomycota</taxon>
        <taxon>Agaricomycotina</taxon>
        <taxon>Agaricomycetes</taxon>
        <taxon>Agaricomycetidae</taxon>
        <taxon>Agaricales</taxon>
        <taxon>Marasmiineae</taxon>
        <taxon>Marasmiaceae</taxon>
        <taxon>Marasmius</taxon>
    </lineage>
</organism>
<sequence length="565" mass="61385">MNAIYLITLVCASSTLASPIPSGSRSTNGSQCLAIILSLVAFVSFLFAAKHVYLIRRGARTINKTSFNFSATTDQSSSSFLCFPDEKAAKGPKLGFLVGFFGSPTWETRINVPNHSSRYSLLHRFRSSLGRGQSSSRKSSLYEFGERRPTCYTRGVATECTGLSSTLCASHPTPSPQVPADYWESHLSRTRRHSLPTVCQPETLKHKDQRTRHSSLKNYRRDSSSSSGRRRSICDGAPSPPPIPSSLSDLPSVATSSPAKSRAHVRRDAAAIPPLPPLPLVTHSPRVSGPTSTGEASYGTSQQLPLTPALSKTHQPTPIDNLFNSAPHSPKSAILPSLQSVTRTSSTRCRRSPALGPSPLRLVTLPEMSISEFGTLSPRTASPRDHGIEALPGASSVERQCRIYPSIGLGRPSTWGEPFKTSLGNSDSFPKEETPMISGPASSVPNGNGSKVPHEEAEELILEIIRDLVEETSGWDSSLHMEDSFRSLIQNTGITPQNSKENMRSAWELTIAESVVSPVEIDFGLLELDTCAKEVQGTESRFLEHGIPLTILEEEEEEEEPDVSR</sequence>
<dbReference type="RefSeq" id="XP_043013384.1">
    <property type="nucleotide sequence ID" value="XM_043148782.1"/>
</dbReference>
<dbReference type="EMBL" id="CM032182">
    <property type="protein sequence ID" value="KAG7096914.1"/>
    <property type="molecule type" value="Genomic_DNA"/>
</dbReference>
<dbReference type="GeneID" id="66073394"/>
<feature type="region of interest" description="Disordered" evidence="1">
    <location>
        <begin position="425"/>
        <end position="452"/>
    </location>
</feature>
<feature type="compositionally biased region" description="Polar residues" evidence="1">
    <location>
        <begin position="440"/>
        <end position="449"/>
    </location>
</feature>
<dbReference type="KEGG" id="more:E1B28_004318"/>
<keyword evidence="3" id="KW-0732">Signal</keyword>
<feature type="region of interest" description="Disordered" evidence="1">
    <location>
        <begin position="339"/>
        <end position="360"/>
    </location>
</feature>
<name>A0A9P8ACV6_9AGAR</name>
<protein>
    <submittedName>
        <fullName evidence="4">Uncharacterized protein</fullName>
    </submittedName>
</protein>
<evidence type="ECO:0000313" key="5">
    <source>
        <dbReference type="Proteomes" id="UP001049176"/>
    </source>
</evidence>
<keyword evidence="2" id="KW-0812">Transmembrane</keyword>
<gene>
    <name evidence="4" type="ORF">E1B28_004318</name>
</gene>
<dbReference type="Proteomes" id="UP001049176">
    <property type="component" value="Chromosome 2"/>
</dbReference>
<proteinExistence type="predicted"/>
<keyword evidence="2" id="KW-1133">Transmembrane helix</keyword>
<evidence type="ECO:0000256" key="3">
    <source>
        <dbReference type="SAM" id="SignalP"/>
    </source>
</evidence>
<comment type="caution">
    <text evidence="4">The sequence shown here is derived from an EMBL/GenBank/DDBJ whole genome shotgun (WGS) entry which is preliminary data.</text>
</comment>
<feature type="region of interest" description="Disordered" evidence="1">
    <location>
        <begin position="193"/>
        <end position="302"/>
    </location>
</feature>
<evidence type="ECO:0000256" key="1">
    <source>
        <dbReference type="SAM" id="MobiDB-lite"/>
    </source>
</evidence>
<evidence type="ECO:0000313" key="4">
    <source>
        <dbReference type="EMBL" id="KAG7096914.1"/>
    </source>
</evidence>
<feature type="chain" id="PRO_5040390828" evidence="3">
    <location>
        <begin position="18"/>
        <end position="565"/>
    </location>
</feature>
<evidence type="ECO:0000256" key="2">
    <source>
        <dbReference type="SAM" id="Phobius"/>
    </source>
</evidence>
<keyword evidence="2" id="KW-0472">Membrane</keyword>
<reference evidence="4" key="1">
    <citation type="journal article" date="2021" name="Genome Biol. Evol.">
        <title>The assembled and annotated genome of the fairy-ring fungus Marasmius oreades.</title>
        <authorList>
            <person name="Hiltunen M."/>
            <person name="Ament-Velasquez S.L."/>
            <person name="Johannesson H."/>
        </authorList>
    </citation>
    <scope>NUCLEOTIDE SEQUENCE</scope>
    <source>
        <strain evidence="4">03SP1</strain>
    </source>
</reference>
<feature type="signal peptide" evidence="3">
    <location>
        <begin position="1"/>
        <end position="17"/>
    </location>
</feature>
<feature type="transmembrane region" description="Helical" evidence="2">
    <location>
        <begin position="33"/>
        <end position="55"/>
    </location>
</feature>